<evidence type="ECO:0000313" key="2">
    <source>
        <dbReference type="EMBL" id="VTR92521.1"/>
    </source>
</evidence>
<sequence length="131" mass="14350">MAVKVPRLGMRIAHRALSRTKFNADLLAILGALENLEVILSDFTQHNEESVTAELATMGVRPEDYSASEFSDILEDVNYCSWCASGFMWAVDSFKATADSLSIEQHDYGVPDDTDAAPPHIATAQKESTRG</sequence>
<dbReference type="RefSeq" id="WP_162667370.1">
    <property type="nucleotide sequence ID" value="NZ_LR593886.1"/>
</dbReference>
<reference evidence="2 3" key="1">
    <citation type="submission" date="2019-05" db="EMBL/GenBank/DDBJ databases">
        <authorList>
            <consortium name="Science for Life Laboratories"/>
        </authorList>
    </citation>
    <scope>NUCLEOTIDE SEQUENCE [LARGE SCALE GENOMIC DNA]</scope>
    <source>
        <strain evidence="2">Soil9</strain>
    </source>
</reference>
<evidence type="ECO:0000313" key="3">
    <source>
        <dbReference type="Proteomes" id="UP000464178"/>
    </source>
</evidence>
<organism evidence="2 3">
    <name type="scientific">Gemmata massiliana</name>
    <dbReference type="NCBI Taxonomy" id="1210884"/>
    <lineage>
        <taxon>Bacteria</taxon>
        <taxon>Pseudomonadati</taxon>
        <taxon>Planctomycetota</taxon>
        <taxon>Planctomycetia</taxon>
        <taxon>Gemmatales</taxon>
        <taxon>Gemmataceae</taxon>
        <taxon>Gemmata</taxon>
    </lineage>
</organism>
<dbReference type="Proteomes" id="UP000464178">
    <property type="component" value="Chromosome"/>
</dbReference>
<dbReference type="KEGG" id="gms:SOIL9_51930"/>
<accession>A0A6P2CU61</accession>
<dbReference type="AlphaFoldDB" id="A0A6P2CU61"/>
<gene>
    <name evidence="2" type="ORF">SOIL9_51930</name>
</gene>
<evidence type="ECO:0000256" key="1">
    <source>
        <dbReference type="SAM" id="MobiDB-lite"/>
    </source>
</evidence>
<proteinExistence type="predicted"/>
<keyword evidence="3" id="KW-1185">Reference proteome</keyword>
<dbReference type="EMBL" id="LR593886">
    <property type="protein sequence ID" value="VTR92521.1"/>
    <property type="molecule type" value="Genomic_DNA"/>
</dbReference>
<feature type="region of interest" description="Disordered" evidence="1">
    <location>
        <begin position="109"/>
        <end position="131"/>
    </location>
</feature>
<name>A0A6P2CU61_9BACT</name>
<protein>
    <submittedName>
        <fullName evidence="2">Uncharacterized protein</fullName>
    </submittedName>
</protein>